<dbReference type="OrthoDB" id="1022638at2759"/>
<accession>A0A3P7PA99</accession>
<evidence type="ECO:0000313" key="1">
    <source>
        <dbReference type="EMBL" id="VDN39771.1"/>
    </source>
</evidence>
<name>A0A3P7PA99_DIBLA</name>
<gene>
    <name evidence="1" type="ORF">DILT_LOCUS18008</name>
</gene>
<dbReference type="SUPFAM" id="SSF117281">
    <property type="entry name" value="Kelch motif"/>
    <property type="match status" value="1"/>
</dbReference>
<protein>
    <recommendedName>
        <fullName evidence="3">Kelch repeat protein</fullName>
    </recommendedName>
</protein>
<evidence type="ECO:0000313" key="2">
    <source>
        <dbReference type="Proteomes" id="UP000281553"/>
    </source>
</evidence>
<proteinExistence type="predicted"/>
<dbReference type="Gene3D" id="2.120.10.80">
    <property type="entry name" value="Kelch-type beta propeller"/>
    <property type="match status" value="1"/>
</dbReference>
<keyword evidence="2" id="KW-1185">Reference proteome</keyword>
<evidence type="ECO:0008006" key="3">
    <source>
        <dbReference type="Google" id="ProtNLM"/>
    </source>
</evidence>
<dbReference type="AlphaFoldDB" id="A0A3P7PA99"/>
<reference evidence="1 2" key="1">
    <citation type="submission" date="2018-11" db="EMBL/GenBank/DDBJ databases">
        <authorList>
            <consortium name="Pathogen Informatics"/>
        </authorList>
    </citation>
    <scope>NUCLEOTIDE SEQUENCE [LARGE SCALE GENOMIC DNA]</scope>
</reference>
<dbReference type="InterPro" id="IPR015915">
    <property type="entry name" value="Kelch-typ_b-propeller"/>
</dbReference>
<dbReference type="EMBL" id="UYRU01096561">
    <property type="protein sequence ID" value="VDN39771.1"/>
    <property type="molecule type" value="Genomic_DNA"/>
</dbReference>
<sequence>MGDSLLNSCELYSPQEDRWYPLPPMKERRFYAAAASLPDGRVFVIGGIGSSDDELSSVEGSIFVAGGIDDNDEGMDTIEVFTPPNNPEEMGQWTTLTNSTVNGPFVQLVVWQERLFSFCKFTIMSPNISAFCCLRPCAVHIPKMSILQIPAICRWTVESIERCPFI</sequence>
<dbReference type="Proteomes" id="UP000281553">
    <property type="component" value="Unassembled WGS sequence"/>
</dbReference>
<organism evidence="1 2">
    <name type="scientific">Dibothriocephalus latus</name>
    <name type="common">Fish tapeworm</name>
    <name type="synonym">Diphyllobothrium latum</name>
    <dbReference type="NCBI Taxonomy" id="60516"/>
    <lineage>
        <taxon>Eukaryota</taxon>
        <taxon>Metazoa</taxon>
        <taxon>Spiralia</taxon>
        <taxon>Lophotrochozoa</taxon>
        <taxon>Platyhelminthes</taxon>
        <taxon>Cestoda</taxon>
        <taxon>Eucestoda</taxon>
        <taxon>Diphyllobothriidea</taxon>
        <taxon>Diphyllobothriidae</taxon>
        <taxon>Dibothriocephalus</taxon>
    </lineage>
</organism>